<reference evidence="2" key="1">
    <citation type="journal article" date="2014" name="Int. J. Syst. Evol. Microbiol.">
        <title>Complete genome sequence of Corynebacterium casei LMG S-19264T (=DSM 44701T), isolated from a smear-ripened cheese.</title>
        <authorList>
            <consortium name="US DOE Joint Genome Institute (JGI-PGF)"/>
            <person name="Walter F."/>
            <person name="Albersmeier A."/>
            <person name="Kalinowski J."/>
            <person name="Ruckert C."/>
        </authorList>
    </citation>
    <scope>NUCLEOTIDE SEQUENCE</scope>
    <source>
        <strain evidence="2">JCM 4369</strain>
    </source>
</reference>
<organism evidence="2 3">
    <name type="scientific">Streptomyces filipinensis</name>
    <dbReference type="NCBI Taxonomy" id="66887"/>
    <lineage>
        <taxon>Bacteria</taxon>
        <taxon>Bacillati</taxon>
        <taxon>Actinomycetota</taxon>
        <taxon>Actinomycetes</taxon>
        <taxon>Kitasatosporales</taxon>
        <taxon>Streptomycetaceae</taxon>
        <taxon>Streptomyces</taxon>
    </lineage>
</organism>
<gene>
    <name evidence="2" type="ORF">GCM10010260_75370</name>
</gene>
<accession>A0A918MFX0</accession>
<evidence type="ECO:0000313" key="3">
    <source>
        <dbReference type="Proteomes" id="UP000618795"/>
    </source>
</evidence>
<evidence type="ECO:0000313" key="2">
    <source>
        <dbReference type="EMBL" id="GGV23944.1"/>
    </source>
</evidence>
<sequence>MICIWAWPPICMQELMVSSHMVCAAMQALTQSCICWVMGVIVPGWVMAPPRRRGPGTGPVCFRPTSPVAAPHVTDRSAGAPGQRKGAPRGAFPDNRAARAVTAGCGP</sequence>
<feature type="region of interest" description="Disordered" evidence="1">
    <location>
        <begin position="53"/>
        <end position="93"/>
    </location>
</feature>
<reference evidence="2" key="2">
    <citation type="submission" date="2020-09" db="EMBL/GenBank/DDBJ databases">
        <authorList>
            <person name="Sun Q."/>
            <person name="Ohkuma M."/>
        </authorList>
    </citation>
    <scope>NUCLEOTIDE SEQUENCE</scope>
    <source>
        <strain evidence="2">JCM 4369</strain>
    </source>
</reference>
<keyword evidence="3" id="KW-1185">Reference proteome</keyword>
<dbReference type="AlphaFoldDB" id="A0A918MFX0"/>
<proteinExistence type="predicted"/>
<name>A0A918MFX0_9ACTN</name>
<dbReference type="EMBL" id="BMTD01000026">
    <property type="protein sequence ID" value="GGV23944.1"/>
    <property type="molecule type" value="Genomic_DNA"/>
</dbReference>
<protein>
    <submittedName>
        <fullName evidence="2">Uncharacterized protein</fullName>
    </submittedName>
</protein>
<comment type="caution">
    <text evidence="2">The sequence shown here is derived from an EMBL/GenBank/DDBJ whole genome shotgun (WGS) entry which is preliminary data.</text>
</comment>
<dbReference type="Proteomes" id="UP000618795">
    <property type="component" value="Unassembled WGS sequence"/>
</dbReference>
<evidence type="ECO:0000256" key="1">
    <source>
        <dbReference type="SAM" id="MobiDB-lite"/>
    </source>
</evidence>